<dbReference type="InterPro" id="IPR008503">
    <property type="entry name" value="Asp_endopeptidase"/>
</dbReference>
<reference evidence="2 3" key="1">
    <citation type="submission" date="2006-03" db="EMBL/GenBank/DDBJ databases">
        <authorList>
            <person name="Pinhassi J."/>
            <person name="Pedros-Alio C."/>
            <person name="Ferriera S."/>
            <person name="Johnson J."/>
            <person name="Kravitz S."/>
            <person name="Halpern A."/>
            <person name="Remington K."/>
            <person name="Beeson K."/>
            <person name="Tran B."/>
            <person name="Rogers Y.-H."/>
            <person name="Friedman R."/>
            <person name="Venter J.C."/>
        </authorList>
    </citation>
    <scope>NUCLEOTIDE SEQUENCE [LARGE SCALE GENOMIC DNA]</scope>
    <source>
        <strain evidence="2 3">RED65</strain>
    </source>
</reference>
<comment type="caution">
    <text evidence="2">The sequence shown here is derived from an EMBL/GenBank/DDBJ whole genome shotgun (WGS) entry which is preliminary data.</text>
</comment>
<dbReference type="OrthoDB" id="9782977at2"/>
<accession>Q1N0J9</accession>
<evidence type="ECO:0000313" key="3">
    <source>
        <dbReference type="Proteomes" id="UP000004263"/>
    </source>
</evidence>
<gene>
    <name evidence="2" type="ORF">RED65_05589</name>
</gene>
<dbReference type="PANTHER" id="PTHR38037:SF1">
    <property type="entry name" value="ATP-DEPENDENT ZINC PROTEASE DOMAIN-CONTAINING PROTEIN-RELATED"/>
    <property type="match status" value="1"/>
</dbReference>
<dbReference type="Pfam" id="PF05618">
    <property type="entry name" value="Zn_protease"/>
    <property type="match status" value="1"/>
</dbReference>
<dbReference type="PANTHER" id="PTHR38037">
    <property type="entry name" value="ZN_PROTEASE DOMAIN-CONTAINING PROTEIN"/>
    <property type="match status" value="1"/>
</dbReference>
<dbReference type="HOGENOM" id="CLU_099424_1_1_6"/>
<organism evidence="2 3">
    <name type="scientific">Bermanella marisrubri</name>
    <dbReference type="NCBI Taxonomy" id="207949"/>
    <lineage>
        <taxon>Bacteria</taxon>
        <taxon>Pseudomonadati</taxon>
        <taxon>Pseudomonadota</taxon>
        <taxon>Gammaproteobacteria</taxon>
        <taxon>Oceanospirillales</taxon>
        <taxon>Oceanospirillaceae</taxon>
        <taxon>Bermanella</taxon>
    </lineage>
</organism>
<name>Q1N0J9_9GAMM</name>
<dbReference type="Proteomes" id="UP000004263">
    <property type="component" value="Unassembled WGS sequence"/>
</dbReference>
<evidence type="ECO:0000313" key="2">
    <source>
        <dbReference type="EMBL" id="EAT11834.1"/>
    </source>
</evidence>
<feature type="domain" description="Retropepsin-like aspartic endopeptidase" evidence="1">
    <location>
        <begin position="8"/>
        <end position="143"/>
    </location>
</feature>
<sequence>MSDDKMLVGALEVASLPDFEINGLHLRVDTGAATSSLHVDNIEEFNKNGDLWVRFDIHPDIYNVDVVARREAKVIDTRFVKSSSGEKQKRHLIETIFELNNQRWPIYISLSDRSSMTYMMLLGRQAMNGRVIVDPSQEYLASQES</sequence>
<dbReference type="EMBL" id="AAQH01000013">
    <property type="protein sequence ID" value="EAT11834.1"/>
    <property type="molecule type" value="Genomic_DNA"/>
</dbReference>
<dbReference type="SUPFAM" id="SSF50630">
    <property type="entry name" value="Acid proteases"/>
    <property type="match status" value="1"/>
</dbReference>
<protein>
    <recommendedName>
        <fullName evidence="1">Retropepsin-like aspartic endopeptidase domain-containing protein</fullName>
    </recommendedName>
</protein>
<dbReference type="AlphaFoldDB" id="Q1N0J9"/>
<dbReference type="InterPro" id="IPR021109">
    <property type="entry name" value="Peptidase_aspartic_dom_sf"/>
</dbReference>
<dbReference type="Gene3D" id="2.40.70.10">
    <property type="entry name" value="Acid Proteases"/>
    <property type="match status" value="1"/>
</dbReference>
<keyword evidence="3" id="KW-1185">Reference proteome</keyword>
<dbReference type="RefSeq" id="WP_007016435.1">
    <property type="nucleotide sequence ID" value="NZ_AAQH01000013.1"/>
</dbReference>
<dbReference type="STRING" id="207949.RED65_05589"/>
<proteinExistence type="predicted"/>
<evidence type="ECO:0000259" key="1">
    <source>
        <dbReference type="Pfam" id="PF05618"/>
    </source>
</evidence>